<dbReference type="HOGENOM" id="CLU_1603564_0_0_1"/>
<keyword evidence="2" id="KW-1185">Reference proteome</keyword>
<protein>
    <submittedName>
        <fullName evidence="1">Uncharacterized protein</fullName>
    </submittedName>
</protein>
<reference key="1">
    <citation type="submission" date="2007-01" db="EMBL/GenBank/DDBJ databases">
        <title>The Genome Sequence of Puccinia graminis f. sp. tritici Strain CRL 75-36-700-3.</title>
        <authorList>
            <consortium name="The Broad Institute Genome Sequencing Platform"/>
            <person name="Birren B."/>
            <person name="Lander E."/>
            <person name="Galagan J."/>
            <person name="Nusbaum C."/>
            <person name="Devon K."/>
            <person name="Cuomo C."/>
            <person name="Jaffe D."/>
            <person name="Butler J."/>
            <person name="Alvarez P."/>
            <person name="Gnerre S."/>
            <person name="Grabherr M."/>
            <person name="Mauceli E."/>
            <person name="Brockman W."/>
            <person name="Young S."/>
            <person name="LaButti K."/>
            <person name="Sykes S."/>
            <person name="DeCaprio D."/>
            <person name="Crawford M."/>
            <person name="Koehrsen M."/>
            <person name="Engels R."/>
            <person name="Montgomery P."/>
            <person name="Pearson M."/>
            <person name="Howarth C."/>
            <person name="Larson L."/>
            <person name="White J."/>
            <person name="Zeng Q."/>
            <person name="Kodira C."/>
            <person name="Yandava C."/>
            <person name="Alvarado L."/>
            <person name="O'Leary S."/>
            <person name="Szabo L."/>
            <person name="Dean R."/>
            <person name="Schein J."/>
        </authorList>
    </citation>
    <scope>NUCLEOTIDE SEQUENCE</scope>
    <source>
        <strain>CRL 75-36-700-3</strain>
    </source>
</reference>
<dbReference type="RefSeq" id="XP_003336263.1">
    <property type="nucleotide sequence ID" value="XM_003336215.1"/>
</dbReference>
<proteinExistence type="predicted"/>
<accession>E3L5L9</accession>
<evidence type="ECO:0000313" key="2">
    <source>
        <dbReference type="Proteomes" id="UP000008783"/>
    </source>
</evidence>
<evidence type="ECO:0000313" key="1">
    <source>
        <dbReference type="EMBL" id="EFP91844.1"/>
    </source>
</evidence>
<dbReference type="KEGG" id="pgr:PGTG_18038"/>
<dbReference type="VEuPathDB" id="FungiDB:PGTG_18038"/>
<dbReference type="Proteomes" id="UP000008783">
    <property type="component" value="Unassembled WGS sequence"/>
</dbReference>
<dbReference type="EMBL" id="DS178353">
    <property type="protein sequence ID" value="EFP91844.1"/>
    <property type="molecule type" value="Genomic_DNA"/>
</dbReference>
<gene>
    <name evidence="1" type="ORF">PGTG_18038</name>
</gene>
<dbReference type="InParanoid" id="E3L5L9"/>
<name>E3L5L9_PUCGT</name>
<sequence>MQDENLKVSYKLILTPADIGWPIPCPNDSRCKEFRGEGEGAVVDGELAILDGPGLPTEEGVIRGVVDRAFPAIGAEVVHRPDPDPLDVPDDHQQFGQEVEVVIDRDDRREMVRTMGKLTNAMGEENLEIRCKWTTPNRRCNMGNNMLWMTRATTPFELSVNPDNVV</sequence>
<organism evidence="1 2">
    <name type="scientific">Puccinia graminis f. sp. tritici (strain CRL 75-36-700-3 / race SCCL)</name>
    <name type="common">Black stem rust fungus</name>
    <dbReference type="NCBI Taxonomy" id="418459"/>
    <lineage>
        <taxon>Eukaryota</taxon>
        <taxon>Fungi</taxon>
        <taxon>Dikarya</taxon>
        <taxon>Basidiomycota</taxon>
        <taxon>Pucciniomycotina</taxon>
        <taxon>Pucciniomycetes</taxon>
        <taxon>Pucciniales</taxon>
        <taxon>Pucciniaceae</taxon>
        <taxon>Puccinia</taxon>
    </lineage>
</organism>
<dbReference type="GeneID" id="10531790"/>
<reference evidence="2" key="2">
    <citation type="journal article" date="2011" name="Proc. Natl. Acad. Sci. U.S.A.">
        <title>Obligate biotrophy features unraveled by the genomic analysis of rust fungi.</title>
        <authorList>
            <person name="Duplessis S."/>
            <person name="Cuomo C.A."/>
            <person name="Lin Y.-C."/>
            <person name="Aerts A."/>
            <person name="Tisserant E."/>
            <person name="Veneault-Fourrey C."/>
            <person name="Joly D.L."/>
            <person name="Hacquard S."/>
            <person name="Amselem J."/>
            <person name="Cantarel B.L."/>
            <person name="Chiu R."/>
            <person name="Coutinho P.M."/>
            <person name="Feau N."/>
            <person name="Field M."/>
            <person name="Frey P."/>
            <person name="Gelhaye E."/>
            <person name="Goldberg J."/>
            <person name="Grabherr M.G."/>
            <person name="Kodira C.D."/>
            <person name="Kohler A."/>
            <person name="Kuees U."/>
            <person name="Lindquist E.A."/>
            <person name="Lucas S.M."/>
            <person name="Mago R."/>
            <person name="Mauceli E."/>
            <person name="Morin E."/>
            <person name="Murat C."/>
            <person name="Pangilinan J.L."/>
            <person name="Park R."/>
            <person name="Pearson M."/>
            <person name="Quesneville H."/>
            <person name="Rouhier N."/>
            <person name="Sakthikumar S."/>
            <person name="Salamov A.A."/>
            <person name="Schmutz J."/>
            <person name="Selles B."/>
            <person name="Shapiro H."/>
            <person name="Tanguay P."/>
            <person name="Tuskan G.A."/>
            <person name="Henrissat B."/>
            <person name="Van de Peer Y."/>
            <person name="Rouze P."/>
            <person name="Ellis J.G."/>
            <person name="Dodds P.N."/>
            <person name="Schein J.E."/>
            <person name="Zhong S."/>
            <person name="Hamelin R.C."/>
            <person name="Grigoriev I.V."/>
            <person name="Szabo L.J."/>
            <person name="Martin F."/>
        </authorList>
    </citation>
    <scope>NUCLEOTIDE SEQUENCE [LARGE SCALE GENOMIC DNA]</scope>
    <source>
        <strain evidence="2">CRL 75-36-700-3 / race SCCL</strain>
    </source>
</reference>
<dbReference type="AlphaFoldDB" id="E3L5L9"/>